<comment type="caution">
    <text evidence="4">The sequence shown here is derived from an EMBL/GenBank/DDBJ whole genome shotgun (WGS) entry which is preliminary data.</text>
</comment>
<dbReference type="RefSeq" id="WP_379912360.1">
    <property type="nucleotide sequence ID" value="NZ_JBHSWE010000001.1"/>
</dbReference>
<feature type="transmembrane region" description="Helical" evidence="1">
    <location>
        <begin position="305"/>
        <end position="328"/>
    </location>
</feature>
<organism evidence="4 5">
    <name type="scientific">Marinobacterium aestuariivivens</name>
    <dbReference type="NCBI Taxonomy" id="1698799"/>
    <lineage>
        <taxon>Bacteria</taxon>
        <taxon>Pseudomonadati</taxon>
        <taxon>Pseudomonadota</taxon>
        <taxon>Gammaproteobacteria</taxon>
        <taxon>Oceanospirillales</taxon>
        <taxon>Oceanospirillaceae</taxon>
        <taxon>Marinobacterium</taxon>
    </lineage>
</organism>
<feature type="transmembrane region" description="Helical" evidence="1">
    <location>
        <begin position="176"/>
        <end position="196"/>
    </location>
</feature>
<dbReference type="EMBL" id="JBHSWE010000001">
    <property type="protein sequence ID" value="MFC6673735.1"/>
    <property type="molecule type" value="Genomic_DNA"/>
</dbReference>
<evidence type="ECO:0000259" key="2">
    <source>
        <dbReference type="Pfam" id="PF02308"/>
    </source>
</evidence>
<feature type="transmembrane region" description="Helical" evidence="1">
    <location>
        <begin position="92"/>
        <end position="125"/>
    </location>
</feature>
<evidence type="ECO:0000313" key="5">
    <source>
        <dbReference type="Proteomes" id="UP001596422"/>
    </source>
</evidence>
<feature type="transmembrane region" description="Helical" evidence="1">
    <location>
        <begin position="62"/>
        <end position="80"/>
    </location>
</feature>
<keyword evidence="5" id="KW-1185">Reference proteome</keyword>
<feature type="transmembrane region" description="Helical" evidence="1">
    <location>
        <begin position="234"/>
        <end position="259"/>
    </location>
</feature>
<keyword evidence="1" id="KW-1133">Transmembrane helix</keyword>
<feature type="transmembrane region" description="Helical" evidence="1">
    <location>
        <begin position="202"/>
        <end position="222"/>
    </location>
</feature>
<gene>
    <name evidence="4" type="ORF">ACFQDL_29350</name>
</gene>
<dbReference type="Proteomes" id="UP001596422">
    <property type="component" value="Unassembled WGS sequence"/>
</dbReference>
<dbReference type="PANTHER" id="PTHR39084:SF1">
    <property type="entry name" value="DUF4010 DOMAIN-CONTAINING PROTEIN"/>
    <property type="match status" value="1"/>
</dbReference>
<feature type="domain" description="DUF4010" evidence="3">
    <location>
        <begin position="180"/>
        <end position="392"/>
    </location>
</feature>
<evidence type="ECO:0000256" key="1">
    <source>
        <dbReference type="SAM" id="Phobius"/>
    </source>
</evidence>
<feature type="transmembrane region" description="Helical" evidence="1">
    <location>
        <begin position="334"/>
        <end position="356"/>
    </location>
</feature>
<feature type="transmembrane region" description="Helical" evidence="1">
    <location>
        <begin position="145"/>
        <end position="164"/>
    </location>
</feature>
<keyword evidence="1" id="KW-0812">Transmembrane</keyword>
<evidence type="ECO:0000259" key="3">
    <source>
        <dbReference type="Pfam" id="PF13194"/>
    </source>
</evidence>
<sequence>MDDYTVQLSHLLLFGQSLGIGFLVGLERERHANSIAGLRTFTLISLSGSLGGYISLEFERPYFVLMMLLLVIASLLVAQFKSRASEPDTTTVLAAILTFGLGYMLWADFKLLPAALAITMTAILYYREELHEVPHRLTRKDVSSFFQFAAIAFILLPVLPDDTYGPYQVFNPYQTGWLVVLISAISLTGYVVLRLLGSRSGIFVMGLLGGLVSTTATTLIYARHSKRQASFAGLAATIILLSHLVLFIRVAIVVAVLELSLLVPMLPWLVGGFALGAGYIAWHYHRTDGDKEQYRMPAFEVSNPAEIKVAVGFAISFALVLLLVAWTNDVFSHAGVYVVAFLSGLTDIDAITISNIRLFSVGNLSAPVTLTAVVLAFLANLIFKLGIVFVVGDRNVQAPVLWGFLCLASGAVTGLVLSLVRL</sequence>
<protein>
    <submittedName>
        <fullName evidence="4">MgtC/SapB family protein</fullName>
    </submittedName>
</protein>
<dbReference type="Pfam" id="PF02308">
    <property type="entry name" value="MgtC"/>
    <property type="match status" value="1"/>
</dbReference>
<dbReference type="PANTHER" id="PTHR39084">
    <property type="entry name" value="MEMBRANE PROTEIN-RELATED"/>
    <property type="match status" value="1"/>
</dbReference>
<name>A0ABW2A8P0_9GAMM</name>
<feature type="transmembrane region" description="Helical" evidence="1">
    <location>
        <begin position="6"/>
        <end position="26"/>
    </location>
</feature>
<proteinExistence type="predicted"/>
<reference evidence="5" key="1">
    <citation type="journal article" date="2019" name="Int. J. Syst. Evol. Microbiol.">
        <title>The Global Catalogue of Microorganisms (GCM) 10K type strain sequencing project: providing services to taxonomists for standard genome sequencing and annotation.</title>
        <authorList>
            <consortium name="The Broad Institute Genomics Platform"/>
            <consortium name="The Broad Institute Genome Sequencing Center for Infectious Disease"/>
            <person name="Wu L."/>
            <person name="Ma J."/>
        </authorList>
    </citation>
    <scope>NUCLEOTIDE SEQUENCE [LARGE SCALE GENOMIC DNA]</scope>
    <source>
        <strain evidence="5">NBRC 111756</strain>
    </source>
</reference>
<evidence type="ECO:0000313" key="4">
    <source>
        <dbReference type="EMBL" id="MFC6673735.1"/>
    </source>
</evidence>
<keyword evidence="1" id="KW-0472">Membrane</keyword>
<feature type="transmembrane region" description="Helical" evidence="1">
    <location>
        <begin position="368"/>
        <end position="389"/>
    </location>
</feature>
<feature type="transmembrane region" description="Helical" evidence="1">
    <location>
        <begin position="38"/>
        <end position="56"/>
    </location>
</feature>
<feature type="transmembrane region" description="Helical" evidence="1">
    <location>
        <begin position="265"/>
        <end position="284"/>
    </location>
</feature>
<feature type="transmembrane region" description="Helical" evidence="1">
    <location>
        <begin position="401"/>
        <end position="420"/>
    </location>
</feature>
<dbReference type="InterPro" id="IPR049177">
    <property type="entry name" value="MgtC_SapB_SrpB_YhiD_N"/>
</dbReference>
<feature type="domain" description="MgtC/SapB/SrpB/YhiD N-terminal" evidence="2">
    <location>
        <begin position="17"/>
        <end position="132"/>
    </location>
</feature>
<dbReference type="InterPro" id="IPR025105">
    <property type="entry name" value="DUF4010"/>
</dbReference>
<accession>A0ABW2A8P0</accession>
<dbReference type="Pfam" id="PF13194">
    <property type="entry name" value="DUF4010"/>
    <property type="match status" value="1"/>
</dbReference>